<feature type="transmembrane region" description="Helical" evidence="2">
    <location>
        <begin position="221"/>
        <end position="240"/>
    </location>
</feature>
<evidence type="ECO:0000313" key="4">
    <source>
        <dbReference type="Proteomes" id="UP000654075"/>
    </source>
</evidence>
<sequence length="1036" mass="115105">MSDFEGAIDIWAQRAGCADINLVQTNEFAKVWIWSTIYGLSLFMAITIPFCWCGAKKKASKDSRKVADEPAAKATDQAAPQGSQSLHSSQSLEPEHYDNPQPNYEAARRHLLRSSPTKNGRWRNPFTTSLHELSAVGGTGTELYFQMLRNFGFCFAYMAALTAPLTAFALTSDFGPDTGQALLKTTIGNLGKFISPEILEPASRLVIVGCQGMELTKLTQIFGWLDFLGGLVFLSFVAYFRFYRIPKSAREDDLDTISPGDFAVVIDKVPAMITEQTHYEQLLREHLVKRLEYARSRTGCTDEKPPEVCEITFVRDYNGRLGDLKWQAELRQRNEIVEAYGKEKQIANMSKKLEKLNGRLSAKLKPDNEMPVVRVFAILNKTSDVDLLLNDYRFADYTLFRLLQFSTRRFQGHRIRIRPAPEPTDLIWENQDVPWWSRAWRRAVMILVFVVIIAVSISAIFLTSAAAVQSSPNVLSYIGNSQCDPVSETPGDTVAPYKCMVVNASTWNLTWAEDQGGDILSCFCTAQGYEKLVNNEDLLNACQGWFTNMGMTIGISTAASIIILVINVVLQICLLAMAEFERPLSITALNSSLMQKIAFAQTLNTGYVILLVNTWGTQGVRDVTAYIPLGQLLFRGPFEDIDRGWYAVVGAAILTNMLLNAVVPSCVSIVKGVVTWVKRRCMTRNLKHHAELLDVYTNPEFDIKAKYAQLLTTVFVTLTYSSGLPLLNLFAMAYMFCMYWADKFILLWGSKRPPMYNTQMAKDASEFMLYAVGIHCLFAILMYGQDCVFPSEILGGSLGQSVGDANQASQSGFVAEIAPRIAKQATWMQFALLLILVSLWAIWIVLWIIGGTFGEAWKFLVVTCCPSLHGGSQEEDLAAETDWNSAKAEIEANFPPASYRMERHPDFRVFAKSLRTSSVAKPGSPALPAVPPVADVIGQAQEVNKGGASSEVFSPKVPVPAATATLFLQALTDEYVRGKEAAVGTFFTANEISQPEQAILNAFEDHIRNATDKQAEIGKLSEKWGLDNDLVIESAR</sequence>
<comment type="caution">
    <text evidence="3">The sequence shown here is derived from an EMBL/GenBank/DDBJ whole genome shotgun (WGS) entry which is preliminary data.</text>
</comment>
<feature type="compositionally biased region" description="Low complexity" evidence="1">
    <location>
        <begin position="83"/>
        <end position="92"/>
    </location>
</feature>
<feature type="transmembrane region" description="Helical" evidence="2">
    <location>
        <begin position="767"/>
        <end position="784"/>
    </location>
</feature>
<dbReference type="Proteomes" id="UP000654075">
    <property type="component" value="Unassembled WGS sequence"/>
</dbReference>
<feature type="transmembrane region" description="Helical" evidence="2">
    <location>
        <begin position="827"/>
        <end position="849"/>
    </location>
</feature>
<keyword evidence="4" id="KW-1185">Reference proteome</keyword>
<dbReference type="EMBL" id="CAJNNV010025107">
    <property type="protein sequence ID" value="CAE8612302.1"/>
    <property type="molecule type" value="Genomic_DNA"/>
</dbReference>
<accession>A0A813FIL6</accession>
<feature type="transmembrane region" description="Helical" evidence="2">
    <location>
        <begin position="645"/>
        <end position="670"/>
    </location>
</feature>
<dbReference type="AlphaFoldDB" id="A0A813FIL6"/>
<protein>
    <recommendedName>
        <fullName evidence="5">CSC1/OSCA1-like cytosolic domain-containing protein</fullName>
    </recommendedName>
</protein>
<evidence type="ECO:0000256" key="2">
    <source>
        <dbReference type="SAM" id="Phobius"/>
    </source>
</evidence>
<feature type="transmembrane region" description="Helical" evidence="2">
    <location>
        <begin position="553"/>
        <end position="576"/>
    </location>
</feature>
<feature type="transmembrane region" description="Helical" evidence="2">
    <location>
        <begin position="444"/>
        <end position="468"/>
    </location>
</feature>
<keyword evidence="2" id="KW-0812">Transmembrane</keyword>
<gene>
    <name evidence="3" type="ORF">PGLA1383_LOCUS30099</name>
</gene>
<feature type="region of interest" description="Disordered" evidence="1">
    <location>
        <begin position="64"/>
        <end position="100"/>
    </location>
</feature>
<dbReference type="PANTHER" id="PTHR13018:SF83">
    <property type="entry name" value="RRM DOMAIN-CONTAINING PROTEIN"/>
    <property type="match status" value="1"/>
</dbReference>
<dbReference type="OrthoDB" id="297739at2759"/>
<proteinExistence type="predicted"/>
<dbReference type="OMA" id="WIRISNS"/>
<reference evidence="3" key="1">
    <citation type="submission" date="2021-02" db="EMBL/GenBank/DDBJ databases">
        <authorList>
            <person name="Dougan E. K."/>
            <person name="Rhodes N."/>
            <person name="Thang M."/>
            <person name="Chan C."/>
        </authorList>
    </citation>
    <scope>NUCLEOTIDE SEQUENCE</scope>
</reference>
<evidence type="ECO:0008006" key="5">
    <source>
        <dbReference type="Google" id="ProtNLM"/>
    </source>
</evidence>
<dbReference type="GO" id="GO:0005227">
    <property type="term" value="F:calcium-activated cation channel activity"/>
    <property type="evidence" value="ECO:0007669"/>
    <property type="project" value="InterPro"/>
</dbReference>
<feature type="transmembrane region" description="Helical" evidence="2">
    <location>
        <begin position="151"/>
        <end position="170"/>
    </location>
</feature>
<dbReference type="GO" id="GO:0005886">
    <property type="term" value="C:plasma membrane"/>
    <property type="evidence" value="ECO:0007669"/>
    <property type="project" value="TreeGrafter"/>
</dbReference>
<keyword evidence="2" id="KW-1133">Transmembrane helix</keyword>
<keyword evidence="2" id="KW-0472">Membrane</keyword>
<organism evidence="3 4">
    <name type="scientific">Polarella glacialis</name>
    <name type="common">Dinoflagellate</name>
    <dbReference type="NCBI Taxonomy" id="89957"/>
    <lineage>
        <taxon>Eukaryota</taxon>
        <taxon>Sar</taxon>
        <taxon>Alveolata</taxon>
        <taxon>Dinophyceae</taxon>
        <taxon>Suessiales</taxon>
        <taxon>Suessiaceae</taxon>
        <taxon>Polarella</taxon>
    </lineage>
</organism>
<dbReference type="InterPro" id="IPR045122">
    <property type="entry name" value="Csc1-like"/>
</dbReference>
<feature type="transmembrane region" description="Helical" evidence="2">
    <location>
        <begin position="597"/>
        <end position="616"/>
    </location>
</feature>
<name>A0A813FIL6_POLGL</name>
<evidence type="ECO:0000256" key="1">
    <source>
        <dbReference type="SAM" id="MobiDB-lite"/>
    </source>
</evidence>
<dbReference type="PANTHER" id="PTHR13018">
    <property type="entry name" value="PROBABLE MEMBRANE PROTEIN DUF221-RELATED"/>
    <property type="match status" value="1"/>
</dbReference>
<feature type="transmembrane region" description="Helical" evidence="2">
    <location>
        <begin position="31"/>
        <end position="55"/>
    </location>
</feature>
<evidence type="ECO:0000313" key="3">
    <source>
        <dbReference type="EMBL" id="CAE8612302.1"/>
    </source>
</evidence>